<protein>
    <recommendedName>
        <fullName evidence="4">PSI domain-containing protein</fullName>
    </recommendedName>
</protein>
<feature type="region of interest" description="Disordered" evidence="1">
    <location>
        <begin position="127"/>
        <end position="152"/>
    </location>
</feature>
<dbReference type="Proteomes" id="UP000050791">
    <property type="component" value="Unassembled WGS sequence"/>
</dbReference>
<sequence>MIFLIYPNGKISLYYENVPGEIRGDQVTSIINIVIHCETDCPKHKSIITCQDASTSNTRCIWCEQSKMCITSNYMDTHDFKVSGCQIKNSSNISVLSGPTLIEKKETTPTINEADLRNELRQTTENTETHLNSSNISVSSRPTLIEEEEETTPATTLADLRNELRQTTENTETHFKRMKIKSKEGPVITHILSYQ</sequence>
<accession>A0AA85B7C4</accession>
<feature type="compositionally biased region" description="Polar residues" evidence="1">
    <location>
        <begin position="127"/>
        <end position="141"/>
    </location>
</feature>
<organism evidence="2 3">
    <name type="scientific">Schistosoma mattheei</name>
    <dbReference type="NCBI Taxonomy" id="31246"/>
    <lineage>
        <taxon>Eukaryota</taxon>
        <taxon>Metazoa</taxon>
        <taxon>Spiralia</taxon>
        <taxon>Lophotrochozoa</taxon>
        <taxon>Platyhelminthes</taxon>
        <taxon>Trematoda</taxon>
        <taxon>Digenea</taxon>
        <taxon>Strigeidida</taxon>
        <taxon>Schistosomatoidea</taxon>
        <taxon>Schistosomatidae</taxon>
        <taxon>Schistosoma</taxon>
    </lineage>
</organism>
<dbReference type="WBParaSite" id="SMTH1_35420.2">
    <property type="protein sequence ID" value="SMTH1_35420.2"/>
    <property type="gene ID" value="SMTH1_35420"/>
</dbReference>
<evidence type="ECO:0000313" key="3">
    <source>
        <dbReference type="WBParaSite" id="SMTH1_35420.2"/>
    </source>
</evidence>
<evidence type="ECO:0008006" key="4">
    <source>
        <dbReference type="Google" id="ProtNLM"/>
    </source>
</evidence>
<proteinExistence type="predicted"/>
<evidence type="ECO:0000256" key="1">
    <source>
        <dbReference type="SAM" id="MobiDB-lite"/>
    </source>
</evidence>
<reference evidence="3" key="1">
    <citation type="submission" date="2023-11" db="UniProtKB">
        <authorList>
            <consortium name="WormBaseParasite"/>
        </authorList>
    </citation>
    <scope>IDENTIFICATION</scope>
</reference>
<dbReference type="AlphaFoldDB" id="A0AA85B7C4"/>
<name>A0AA85B7C4_9TREM</name>
<evidence type="ECO:0000313" key="2">
    <source>
        <dbReference type="Proteomes" id="UP000050791"/>
    </source>
</evidence>